<protein>
    <recommendedName>
        <fullName evidence="4">HTH CENPB-type domain-containing protein</fullName>
    </recommendedName>
</protein>
<sequence>MEKWDIIKQRNNLMCHRRHWREKLLLDQSKENLPLSIPIKVPLGPRQPVFSLSEEKEFCAYLLEMEERLYGLTVKDLKALVYQLAIKNNKPNPFNAEKKEAGREWINGFLKRHPELSIRKPENTSAARASDFNKVAVEKFFNFLSDTVAAQTADNSATFSRDVIDDSLPGCSYWSPRIVYQESAPHQTKDQPNTSQAEENQSNEQTQSLELAENPVCQEPETSQPAKVPRCGKSDSSFVLTSPKQLFPLPLTKKSFRVAKKRRKTVIITSSPYKQELEVIAQKKKEAEQKKKEAEQKKIEKIETKKRKDELKKQKKTTTKAQNKKSKKNNRSEKTAKQRKVSSSEDESEEEGDTPCMYCEEVYSVSIEGWISCSLCGR</sequence>
<dbReference type="AlphaFoldDB" id="A0A922MLF8"/>
<feature type="compositionally biased region" description="Basic and acidic residues" evidence="1">
    <location>
        <begin position="284"/>
        <end position="312"/>
    </location>
</feature>
<feature type="compositionally biased region" description="Acidic residues" evidence="1">
    <location>
        <begin position="344"/>
        <end position="353"/>
    </location>
</feature>
<evidence type="ECO:0000313" key="2">
    <source>
        <dbReference type="EMBL" id="KAH9639176.1"/>
    </source>
</evidence>
<proteinExistence type="predicted"/>
<feature type="region of interest" description="Disordered" evidence="1">
    <location>
        <begin position="183"/>
        <end position="209"/>
    </location>
</feature>
<reference evidence="2" key="1">
    <citation type="journal article" date="2021" name="G3 (Bethesda)">
        <title>Genome and transcriptome analysis of the beet armyworm Spodoptera exigua reveals targets for pest control. .</title>
        <authorList>
            <person name="Simon S."/>
            <person name="Breeschoten T."/>
            <person name="Jansen H.J."/>
            <person name="Dirks R.P."/>
            <person name="Schranz M.E."/>
            <person name="Ros V.I.D."/>
        </authorList>
    </citation>
    <scope>NUCLEOTIDE SEQUENCE</scope>
    <source>
        <strain evidence="2">TB_SE_WUR_2020</strain>
    </source>
</reference>
<dbReference type="Proteomes" id="UP000814243">
    <property type="component" value="Unassembled WGS sequence"/>
</dbReference>
<comment type="caution">
    <text evidence="2">The sequence shown here is derived from an EMBL/GenBank/DDBJ whole genome shotgun (WGS) entry which is preliminary data.</text>
</comment>
<feature type="region of interest" description="Disordered" evidence="1">
    <location>
        <begin position="284"/>
        <end position="353"/>
    </location>
</feature>
<feature type="compositionally biased region" description="Polar residues" evidence="1">
    <location>
        <begin position="184"/>
        <end position="209"/>
    </location>
</feature>
<gene>
    <name evidence="2" type="ORF">HF086_014040</name>
</gene>
<evidence type="ECO:0000256" key="1">
    <source>
        <dbReference type="SAM" id="MobiDB-lite"/>
    </source>
</evidence>
<feature type="compositionally biased region" description="Basic residues" evidence="1">
    <location>
        <begin position="313"/>
        <end position="329"/>
    </location>
</feature>
<evidence type="ECO:0000313" key="3">
    <source>
        <dbReference type="Proteomes" id="UP000814243"/>
    </source>
</evidence>
<evidence type="ECO:0008006" key="4">
    <source>
        <dbReference type="Google" id="ProtNLM"/>
    </source>
</evidence>
<name>A0A922MLF8_SPOEX</name>
<dbReference type="EMBL" id="JACEFF010000350">
    <property type="protein sequence ID" value="KAH9639176.1"/>
    <property type="molecule type" value="Genomic_DNA"/>
</dbReference>
<accession>A0A922MLF8</accession>
<organism evidence="2 3">
    <name type="scientific">Spodoptera exigua</name>
    <name type="common">Beet armyworm</name>
    <name type="synonym">Noctua fulgens</name>
    <dbReference type="NCBI Taxonomy" id="7107"/>
    <lineage>
        <taxon>Eukaryota</taxon>
        <taxon>Metazoa</taxon>
        <taxon>Ecdysozoa</taxon>
        <taxon>Arthropoda</taxon>
        <taxon>Hexapoda</taxon>
        <taxon>Insecta</taxon>
        <taxon>Pterygota</taxon>
        <taxon>Neoptera</taxon>
        <taxon>Endopterygota</taxon>
        <taxon>Lepidoptera</taxon>
        <taxon>Glossata</taxon>
        <taxon>Ditrysia</taxon>
        <taxon>Noctuoidea</taxon>
        <taxon>Noctuidae</taxon>
        <taxon>Amphipyrinae</taxon>
        <taxon>Spodoptera</taxon>
    </lineage>
</organism>